<protein>
    <submittedName>
        <fullName evidence="2">AAA family ATPase</fullName>
    </submittedName>
</protein>
<evidence type="ECO:0000259" key="1">
    <source>
        <dbReference type="Pfam" id="PF13175"/>
    </source>
</evidence>
<feature type="domain" description="Endonuclease GajA/Old nuclease/RecF-like AAA" evidence="1">
    <location>
        <begin position="210"/>
        <end position="339"/>
    </location>
</feature>
<sequence>MKISKLHIDQFRHLENLDFDFTYPKDFHIEEKRGKPLEKICFIGQSATGKTGLLELINNSISEFFDFRIISEDRILPSLYFNHYNIKLDFEADSINYKYEEKSIKIDNKKFNIYEGSYSGGAKDVINYKNKLFYFTAEILSKQNIKLFEEETVILIERYKSLKEKIKDNSYFRLTFDDKVEDAIWIGLLEENINYLQKFLQFASELINSGKMLDSSSQTKVENWKGNNINPLIEFSEKFNSILEKINLEVDLVNTRNITPLHNKISGENIPIQKTSTGTKQLLLTALLLFKLNTTDSVILIDEPERSLYPDMQMELMDHYKNLAPEAQFIVATHSPFIAASFEPEERFILYFDNEGKVAVRRGISPIGDDPNDMLFNDFGVNYYNDDVQEKFKEYLELLDKVKSESNKELKKKYLLEASKLGNQYNFILDEKNQERLQ</sequence>
<organism evidence="2 3">
    <name type="scientific">Flavobacterium soyae</name>
    <dbReference type="NCBI Taxonomy" id="2903098"/>
    <lineage>
        <taxon>Bacteria</taxon>
        <taxon>Pseudomonadati</taxon>
        <taxon>Bacteroidota</taxon>
        <taxon>Flavobacteriia</taxon>
        <taxon>Flavobacteriales</taxon>
        <taxon>Flavobacteriaceae</taxon>
        <taxon>Flavobacterium</taxon>
    </lineage>
</organism>
<proteinExistence type="predicted"/>
<dbReference type="InterPro" id="IPR051396">
    <property type="entry name" value="Bact_Antivir_Def_Nuclease"/>
</dbReference>
<dbReference type="PANTHER" id="PTHR43581:SF2">
    <property type="entry name" value="EXCINUCLEASE ATPASE SUBUNIT"/>
    <property type="match status" value="1"/>
</dbReference>
<reference evidence="2 3" key="1">
    <citation type="submission" date="2024-03" db="EMBL/GenBank/DDBJ databases">
        <title>Flavobacterium soyae.</title>
        <authorList>
            <person name="Zheng W."/>
        </authorList>
    </citation>
    <scope>NUCLEOTIDE SEQUENCE [LARGE SCALE GENOMIC DNA]</scope>
    <source>
        <strain evidence="2 3">55</strain>
    </source>
</reference>
<accession>A0ABZ2UKZ1</accession>
<dbReference type="InterPro" id="IPR027417">
    <property type="entry name" value="P-loop_NTPase"/>
</dbReference>
<gene>
    <name evidence="2" type="ORF">AABD74_02135</name>
</gene>
<dbReference type="Proteomes" id="UP001623852">
    <property type="component" value="Chromosome"/>
</dbReference>
<evidence type="ECO:0000313" key="3">
    <source>
        <dbReference type="Proteomes" id="UP001623852"/>
    </source>
</evidence>
<dbReference type="Pfam" id="PF13175">
    <property type="entry name" value="AAA_15"/>
    <property type="match status" value="1"/>
</dbReference>
<keyword evidence="3" id="KW-1185">Reference proteome</keyword>
<dbReference type="RefSeq" id="WP_406844542.1">
    <property type="nucleotide sequence ID" value="NZ_CP150845.1"/>
</dbReference>
<dbReference type="PANTHER" id="PTHR43581">
    <property type="entry name" value="ATP/GTP PHOSPHATASE"/>
    <property type="match status" value="1"/>
</dbReference>
<evidence type="ECO:0000313" key="2">
    <source>
        <dbReference type="EMBL" id="WYZ20269.1"/>
    </source>
</evidence>
<dbReference type="InterPro" id="IPR041685">
    <property type="entry name" value="AAA_GajA/Old/RecF-like"/>
</dbReference>
<dbReference type="EMBL" id="CP150845">
    <property type="protein sequence ID" value="WYZ20269.1"/>
    <property type="molecule type" value="Genomic_DNA"/>
</dbReference>
<dbReference type="SUPFAM" id="SSF52540">
    <property type="entry name" value="P-loop containing nucleoside triphosphate hydrolases"/>
    <property type="match status" value="1"/>
</dbReference>
<dbReference type="Gene3D" id="3.40.50.300">
    <property type="entry name" value="P-loop containing nucleotide triphosphate hydrolases"/>
    <property type="match status" value="1"/>
</dbReference>
<name>A0ABZ2UKZ1_9FLAO</name>